<gene>
    <name evidence="3" type="ORF">VPNG_07177</name>
</gene>
<accession>A0A423WJH8</accession>
<dbReference type="InParanoid" id="A0A423WJH8"/>
<name>A0A423WJH8_9PEZI</name>
<dbReference type="STRING" id="1230097.A0A423WJH8"/>
<organism evidence="3 4">
    <name type="scientific">Cytospora leucostoma</name>
    <dbReference type="NCBI Taxonomy" id="1230097"/>
    <lineage>
        <taxon>Eukaryota</taxon>
        <taxon>Fungi</taxon>
        <taxon>Dikarya</taxon>
        <taxon>Ascomycota</taxon>
        <taxon>Pezizomycotina</taxon>
        <taxon>Sordariomycetes</taxon>
        <taxon>Sordariomycetidae</taxon>
        <taxon>Diaporthales</taxon>
        <taxon>Cytosporaceae</taxon>
        <taxon>Cytospora</taxon>
    </lineage>
</organism>
<dbReference type="Pfam" id="PF20233">
    <property type="entry name" value="DUF6590"/>
    <property type="match status" value="1"/>
</dbReference>
<dbReference type="InterPro" id="IPR046497">
    <property type="entry name" value="DUF6590"/>
</dbReference>
<evidence type="ECO:0000256" key="1">
    <source>
        <dbReference type="SAM" id="MobiDB-lite"/>
    </source>
</evidence>
<dbReference type="AlphaFoldDB" id="A0A423WJH8"/>
<evidence type="ECO:0000259" key="2">
    <source>
        <dbReference type="Pfam" id="PF20233"/>
    </source>
</evidence>
<evidence type="ECO:0000313" key="4">
    <source>
        <dbReference type="Proteomes" id="UP000285146"/>
    </source>
</evidence>
<dbReference type="Proteomes" id="UP000285146">
    <property type="component" value="Unassembled WGS sequence"/>
</dbReference>
<sequence>MGKSDYSRTVAGSDSGYGDETTERPSSSSLHPLARKGYEIGPASKLQIGDVFEFLWADCPEFEYEWKCLGYTRFIVLRHSDSFPHYCACVPISVGTKRDFAKPGIDSLQQGYVYASADRERDRDELDAQVPYRQQKGLPQLPYSSVGIHLHSNRHRIKDDSRANYADVIEVDHEAQVMVVGDVARYFDRVRKNVNKAFMRQILRDALGDYCQRKKIESEAAGIRGWGNSTVSLVKSSADDAGRAGAVEQMEMELDEQQTPDVHDDGGAILEERYTEGRHSDETCHRDEEEWWDRQSTYAVDPAQSMERRVSRAASRARAASRSGSPVQEAEVALRAGMDRAGLRTLFNLRRGAPSDEYDDGRSFRSLAMAGRSSSVMSRSRR</sequence>
<feature type="region of interest" description="Disordered" evidence="1">
    <location>
        <begin position="1"/>
        <end position="33"/>
    </location>
</feature>
<keyword evidence="4" id="KW-1185">Reference proteome</keyword>
<feature type="domain" description="DUF6590" evidence="2">
    <location>
        <begin position="46"/>
        <end position="185"/>
    </location>
</feature>
<reference evidence="3 4" key="1">
    <citation type="submission" date="2015-09" db="EMBL/GenBank/DDBJ databases">
        <title>Host preference determinants of Valsa canker pathogens revealed by comparative genomics.</title>
        <authorList>
            <person name="Yin Z."/>
            <person name="Huang L."/>
        </authorList>
    </citation>
    <scope>NUCLEOTIDE SEQUENCE [LARGE SCALE GENOMIC DNA]</scope>
    <source>
        <strain evidence="3 4">SXYLt</strain>
    </source>
</reference>
<comment type="caution">
    <text evidence="3">The sequence shown here is derived from an EMBL/GenBank/DDBJ whole genome shotgun (WGS) entry which is preliminary data.</text>
</comment>
<evidence type="ECO:0000313" key="3">
    <source>
        <dbReference type="EMBL" id="ROW03595.1"/>
    </source>
</evidence>
<dbReference type="EMBL" id="LKEB01000049">
    <property type="protein sequence ID" value="ROW03595.1"/>
    <property type="molecule type" value="Genomic_DNA"/>
</dbReference>
<proteinExistence type="predicted"/>
<protein>
    <recommendedName>
        <fullName evidence="2">DUF6590 domain-containing protein</fullName>
    </recommendedName>
</protein>
<dbReference type="OrthoDB" id="5224381at2759"/>